<keyword evidence="2" id="KW-1185">Reference proteome</keyword>
<name>A0A397U943_9GLOM</name>
<reference evidence="1 2" key="1">
    <citation type="submission" date="2018-06" db="EMBL/GenBank/DDBJ databases">
        <title>Comparative genomics reveals the genomic features of Rhizophagus irregularis, R. cerebriforme, R. diaphanum and Gigaspora rosea, and their symbiotic lifestyle signature.</title>
        <authorList>
            <person name="Morin E."/>
            <person name="San Clemente H."/>
            <person name="Chen E.C.H."/>
            <person name="De La Providencia I."/>
            <person name="Hainaut M."/>
            <person name="Kuo A."/>
            <person name="Kohler A."/>
            <person name="Murat C."/>
            <person name="Tang N."/>
            <person name="Roy S."/>
            <person name="Loubradou J."/>
            <person name="Henrissat B."/>
            <person name="Grigoriev I.V."/>
            <person name="Corradi N."/>
            <person name="Roux C."/>
            <person name="Martin F.M."/>
        </authorList>
    </citation>
    <scope>NUCLEOTIDE SEQUENCE [LARGE SCALE GENOMIC DNA]</scope>
    <source>
        <strain evidence="1 2">DAOM 194757</strain>
    </source>
</reference>
<dbReference type="InterPro" id="IPR036322">
    <property type="entry name" value="WD40_repeat_dom_sf"/>
</dbReference>
<dbReference type="SUPFAM" id="SSF50978">
    <property type="entry name" value="WD40 repeat-like"/>
    <property type="match status" value="1"/>
</dbReference>
<evidence type="ECO:0000313" key="2">
    <source>
        <dbReference type="Proteomes" id="UP000266673"/>
    </source>
</evidence>
<dbReference type="Proteomes" id="UP000266673">
    <property type="component" value="Unassembled WGS sequence"/>
</dbReference>
<sequence>MPIEQVDLEIKYISKTKEKDEMKAFSEIKKKPVKRIKIGIFNFETGKNVSLKLPHSEMIVETLAFLNEDKLIMISKDPLYRAYIFTKEDNKFIHQSTIKVESYDEKIFLSNGRIFIYDENLGSITKWDINTLKFEAYFLFDNSFEVDNMKLDDNGVLLFVYGRKRVDNLYKDPYPCLFC</sequence>
<dbReference type="EMBL" id="QKWP01001758">
    <property type="protein sequence ID" value="RIB06792.1"/>
    <property type="molecule type" value="Genomic_DNA"/>
</dbReference>
<organism evidence="1 2">
    <name type="scientific">Gigaspora rosea</name>
    <dbReference type="NCBI Taxonomy" id="44941"/>
    <lineage>
        <taxon>Eukaryota</taxon>
        <taxon>Fungi</taxon>
        <taxon>Fungi incertae sedis</taxon>
        <taxon>Mucoromycota</taxon>
        <taxon>Glomeromycotina</taxon>
        <taxon>Glomeromycetes</taxon>
        <taxon>Diversisporales</taxon>
        <taxon>Gigasporaceae</taxon>
        <taxon>Gigaspora</taxon>
    </lineage>
</organism>
<gene>
    <name evidence="1" type="ORF">C2G38_484010</name>
</gene>
<proteinExistence type="predicted"/>
<comment type="caution">
    <text evidence="1">The sequence shown here is derived from an EMBL/GenBank/DDBJ whole genome shotgun (WGS) entry which is preliminary data.</text>
</comment>
<accession>A0A397U943</accession>
<protein>
    <submittedName>
        <fullName evidence="1">Uncharacterized protein</fullName>
    </submittedName>
</protein>
<dbReference type="AlphaFoldDB" id="A0A397U943"/>
<dbReference type="OrthoDB" id="2491108at2759"/>
<evidence type="ECO:0000313" key="1">
    <source>
        <dbReference type="EMBL" id="RIB06792.1"/>
    </source>
</evidence>